<keyword evidence="7" id="KW-1185">Reference proteome</keyword>
<dbReference type="InterPro" id="IPR023772">
    <property type="entry name" value="DNA-bd_HTH_TetR-type_CS"/>
</dbReference>
<evidence type="ECO:0000256" key="1">
    <source>
        <dbReference type="ARBA" id="ARBA00023015"/>
    </source>
</evidence>
<dbReference type="PROSITE" id="PS01081">
    <property type="entry name" value="HTH_TETR_1"/>
    <property type="match status" value="1"/>
</dbReference>
<name>A0A4R6SNR9_LABRH</name>
<sequence length="196" mass="20106">MGDTVNELWFNNHVARPRTISDQRIVEAAGAVIARMGPGFTLAEVAREAGVAVGSVSGRFGSKHGLLVAVAKAGTADMVESMRAAAAAESSPVVALREAAVTSYAHLGGPAEAANHLGQLGVDIGDPELRGLLAEHFAATEAELAGLAARAGLPCGAARVLQGLLAGIALDWSIRPQGTLVDRLRADLTLVLEGWT</sequence>
<feature type="DNA-binding region" description="H-T-H motif" evidence="4">
    <location>
        <begin position="41"/>
        <end position="60"/>
    </location>
</feature>
<dbReference type="PANTHER" id="PTHR30055:SF234">
    <property type="entry name" value="HTH-TYPE TRANSCRIPTIONAL REGULATOR BETI"/>
    <property type="match status" value="1"/>
</dbReference>
<dbReference type="Pfam" id="PF00440">
    <property type="entry name" value="TetR_N"/>
    <property type="match status" value="1"/>
</dbReference>
<keyword evidence="1" id="KW-0805">Transcription regulation</keyword>
<protein>
    <submittedName>
        <fullName evidence="6">TetR family transcriptional regulator</fullName>
    </submittedName>
</protein>
<dbReference type="EMBL" id="SNXZ01000001">
    <property type="protein sequence ID" value="TDQ05240.1"/>
    <property type="molecule type" value="Genomic_DNA"/>
</dbReference>
<evidence type="ECO:0000259" key="5">
    <source>
        <dbReference type="PROSITE" id="PS50977"/>
    </source>
</evidence>
<keyword evidence="2 4" id="KW-0238">DNA-binding</keyword>
<dbReference type="PANTHER" id="PTHR30055">
    <property type="entry name" value="HTH-TYPE TRANSCRIPTIONAL REGULATOR RUTR"/>
    <property type="match status" value="1"/>
</dbReference>
<dbReference type="AlphaFoldDB" id="A0A4R6SNR9"/>
<gene>
    <name evidence="6" type="ORF">EV186_1011208</name>
</gene>
<evidence type="ECO:0000256" key="2">
    <source>
        <dbReference type="ARBA" id="ARBA00023125"/>
    </source>
</evidence>
<keyword evidence="3" id="KW-0804">Transcription</keyword>
<organism evidence="6 7">
    <name type="scientific">Labedaea rhizosphaerae</name>
    <dbReference type="NCBI Taxonomy" id="598644"/>
    <lineage>
        <taxon>Bacteria</taxon>
        <taxon>Bacillati</taxon>
        <taxon>Actinomycetota</taxon>
        <taxon>Actinomycetes</taxon>
        <taxon>Pseudonocardiales</taxon>
        <taxon>Pseudonocardiaceae</taxon>
        <taxon>Labedaea</taxon>
    </lineage>
</organism>
<dbReference type="Gene3D" id="1.10.357.10">
    <property type="entry name" value="Tetracycline Repressor, domain 2"/>
    <property type="match status" value="1"/>
</dbReference>
<dbReference type="PROSITE" id="PS50977">
    <property type="entry name" value="HTH_TETR_2"/>
    <property type="match status" value="1"/>
</dbReference>
<evidence type="ECO:0000256" key="3">
    <source>
        <dbReference type="ARBA" id="ARBA00023163"/>
    </source>
</evidence>
<proteinExistence type="predicted"/>
<evidence type="ECO:0000256" key="4">
    <source>
        <dbReference type="PROSITE-ProRule" id="PRU00335"/>
    </source>
</evidence>
<evidence type="ECO:0000313" key="7">
    <source>
        <dbReference type="Proteomes" id="UP000295444"/>
    </source>
</evidence>
<dbReference type="InterPro" id="IPR050109">
    <property type="entry name" value="HTH-type_TetR-like_transc_reg"/>
</dbReference>
<dbReference type="Proteomes" id="UP000295444">
    <property type="component" value="Unassembled WGS sequence"/>
</dbReference>
<dbReference type="InterPro" id="IPR001647">
    <property type="entry name" value="HTH_TetR"/>
</dbReference>
<feature type="domain" description="HTH tetR-type" evidence="5">
    <location>
        <begin position="19"/>
        <end position="78"/>
    </location>
</feature>
<dbReference type="GO" id="GO:0003700">
    <property type="term" value="F:DNA-binding transcription factor activity"/>
    <property type="evidence" value="ECO:0007669"/>
    <property type="project" value="TreeGrafter"/>
</dbReference>
<dbReference type="InterPro" id="IPR009057">
    <property type="entry name" value="Homeodomain-like_sf"/>
</dbReference>
<dbReference type="SUPFAM" id="SSF46689">
    <property type="entry name" value="Homeodomain-like"/>
    <property type="match status" value="1"/>
</dbReference>
<accession>A0A4R6SNR9</accession>
<comment type="caution">
    <text evidence="6">The sequence shown here is derived from an EMBL/GenBank/DDBJ whole genome shotgun (WGS) entry which is preliminary data.</text>
</comment>
<evidence type="ECO:0000313" key="6">
    <source>
        <dbReference type="EMBL" id="TDQ05240.1"/>
    </source>
</evidence>
<dbReference type="GO" id="GO:0000976">
    <property type="term" value="F:transcription cis-regulatory region binding"/>
    <property type="evidence" value="ECO:0007669"/>
    <property type="project" value="TreeGrafter"/>
</dbReference>
<reference evidence="6 7" key="1">
    <citation type="submission" date="2019-03" db="EMBL/GenBank/DDBJ databases">
        <title>Genomic Encyclopedia of Type Strains, Phase IV (KMG-IV): sequencing the most valuable type-strain genomes for metagenomic binning, comparative biology and taxonomic classification.</title>
        <authorList>
            <person name="Goeker M."/>
        </authorList>
    </citation>
    <scope>NUCLEOTIDE SEQUENCE [LARGE SCALE GENOMIC DNA]</scope>
    <source>
        <strain evidence="6 7">DSM 45361</strain>
    </source>
</reference>